<protein>
    <submittedName>
        <fullName evidence="2">Uncharacterized protein</fullName>
    </submittedName>
</protein>
<feature type="region of interest" description="Disordered" evidence="1">
    <location>
        <begin position="1"/>
        <end position="86"/>
    </location>
</feature>
<sequence>MMNFSGSGQIHVTNNYNFGGGGRGGGGRGGSTTGTHVSKRQKKRIARTAAGSNPPQQVASAPTPRILARRTPSQPREHSQQRECSR</sequence>
<evidence type="ECO:0000313" key="3">
    <source>
        <dbReference type="Proteomes" id="UP000287144"/>
    </source>
</evidence>
<reference evidence="2 3" key="1">
    <citation type="submission" date="2017-06" db="EMBL/GenBank/DDBJ databases">
        <title>Comparative genomic analysis of Ambrosia Fusariam Clade fungi.</title>
        <authorList>
            <person name="Stajich J.E."/>
            <person name="Carrillo J."/>
            <person name="Kijimoto T."/>
            <person name="Eskalen A."/>
            <person name="O'Donnell K."/>
            <person name="Kasson M."/>
        </authorList>
    </citation>
    <scope>NUCLEOTIDE SEQUENCE [LARGE SCALE GENOMIC DNA]</scope>
    <source>
        <strain evidence="2 3">NRRL62579</strain>
    </source>
</reference>
<feature type="compositionally biased region" description="Polar residues" evidence="1">
    <location>
        <begin position="1"/>
        <end position="17"/>
    </location>
</feature>
<keyword evidence="3" id="KW-1185">Reference proteome</keyword>
<proteinExistence type="predicted"/>
<dbReference type="EMBL" id="NKCK01000288">
    <property type="protein sequence ID" value="RSL86960.1"/>
    <property type="molecule type" value="Genomic_DNA"/>
</dbReference>
<evidence type="ECO:0000256" key="1">
    <source>
        <dbReference type="SAM" id="MobiDB-lite"/>
    </source>
</evidence>
<gene>
    <name evidence="2" type="ORF">CEP52_015665</name>
</gene>
<dbReference type="Proteomes" id="UP000287144">
    <property type="component" value="Unassembled WGS sequence"/>
</dbReference>
<evidence type="ECO:0000313" key="2">
    <source>
        <dbReference type="EMBL" id="RSL86960.1"/>
    </source>
</evidence>
<dbReference type="AlphaFoldDB" id="A0A428SB11"/>
<feature type="compositionally biased region" description="Polar residues" evidence="1">
    <location>
        <begin position="50"/>
        <end position="60"/>
    </location>
</feature>
<accession>A0A428SB11</accession>
<feature type="compositionally biased region" description="Basic and acidic residues" evidence="1">
    <location>
        <begin position="75"/>
        <end position="86"/>
    </location>
</feature>
<comment type="caution">
    <text evidence="2">The sequence shown here is derived from an EMBL/GenBank/DDBJ whole genome shotgun (WGS) entry which is preliminary data.</text>
</comment>
<feature type="compositionally biased region" description="Gly residues" evidence="1">
    <location>
        <begin position="18"/>
        <end position="32"/>
    </location>
</feature>
<organism evidence="2 3">
    <name type="scientific">Fusarium oligoseptatum</name>
    <dbReference type="NCBI Taxonomy" id="2604345"/>
    <lineage>
        <taxon>Eukaryota</taxon>
        <taxon>Fungi</taxon>
        <taxon>Dikarya</taxon>
        <taxon>Ascomycota</taxon>
        <taxon>Pezizomycotina</taxon>
        <taxon>Sordariomycetes</taxon>
        <taxon>Hypocreomycetidae</taxon>
        <taxon>Hypocreales</taxon>
        <taxon>Nectriaceae</taxon>
        <taxon>Fusarium</taxon>
        <taxon>Fusarium solani species complex</taxon>
    </lineage>
</organism>
<feature type="compositionally biased region" description="Basic residues" evidence="1">
    <location>
        <begin position="37"/>
        <end position="46"/>
    </location>
</feature>
<name>A0A428SB11_9HYPO</name>